<name>A0ABD2NGE5_9CUCU</name>
<evidence type="ECO:0000313" key="3">
    <source>
        <dbReference type="Proteomes" id="UP001516400"/>
    </source>
</evidence>
<accession>A0ABD2NGE5</accession>
<sequence>MGNVIPGFMGPKNASILNKMLSLRYLKIKLNGYVNPAGGQSRTQKMKISRVCKTKISKMRKYTQGGMKRERGTKNLETKLDSTLNRNKLILKKLDKIEKENKQLNGEVKQSRKENVEMRSEIDSLKTQKRFCKIRFTKEKYCNTGFAI</sequence>
<dbReference type="EMBL" id="JABFTP020000103">
    <property type="protein sequence ID" value="KAL3277866.1"/>
    <property type="molecule type" value="Genomic_DNA"/>
</dbReference>
<comment type="caution">
    <text evidence="2">The sequence shown here is derived from an EMBL/GenBank/DDBJ whole genome shotgun (WGS) entry which is preliminary data.</text>
</comment>
<feature type="coiled-coil region" evidence="1">
    <location>
        <begin position="80"/>
        <end position="128"/>
    </location>
</feature>
<evidence type="ECO:0000256" key="1">
    <source>
        <dbReference type="SAM" id="Coils"/>
    </source>
</evidence>
<reference evidence="2 3" key="1">
    <citation type="journal article" date="2021" name="BMC Biol.">
        <title>Horizontally acquired antibacterial genes associated with adaptive radiation of ladybird beetles.</title>
        <authorList>
            <person name="Li H.S."/>
            <person name="Tang X.F."/>
            <person name="Huang Y.H."/>
            <person name="Xu Z.Y."/>
            <person name="Chen M.L."/>
            <person name="Du X.Y."/>
            <person name="Qiu B.Y."/>
            <person name="Chen P.T."/>
            <person name="Zhang W."/>
            <person name="Slipinski A."/>
            <person name="Escalona H.E."/>
            <person name="Waterhouse R.M."/>
            <person name="Zwick A."/>
            <person name="Pang H."/>
        </authorList>
    </citation>
    <scope>NUCLEOTIDE SEQUENCE [LARGE SCALE GENOMIC DNA]</scope>
    <source>
        <strain evidence="2">SYSU2018</strain>
    </source>
</reference>
<gene>
    <name evidence="2" type="ORF">HHI36_013207</name>
</gene>
<dbReference type="Proteomes" id="UP001516400">
    <property type="component" value="Unassembled WGS sequence"/>
</dbReference>
<protein>
    <submittedName>
        <fullName evidence="2">Uncharacterized protein</fullName>
    </submittedName>
</protein>
<organism evidence="2 3">
    <name type="scientific">Cryptolaemus montrouzieri</name>
    <dbReference type="NCBI Taxonomy" id="559131"/>
    <lineage>
        <taxon>Eukaryota</taxon>
        <taxon>Metazoa</taxon>
        <taxon>Ecdysozoa</taxon>
        <taxon>Arthropoda</taxon>
        <taxon>Hexapoda</taxon>
        <taxon>Insecta</taxon>
        <taxon>Pterygota</taxon>
        <taxon>Neoptera</taxon>
        <taxon>Endopterygota</taxon>
        <taxon>Coleoptera</taxon>
        <taxon>Polyphaga</taxon>
        <taxon>Cucujiformia</taxon>
        <taxon>Coccinelloidea</taxon>
        <taxon>Coccinellidae</taxon>
        <taxon>Scymninae</taxon>
        <taxon>Scymnini</taxon>
        <taxon>Cryptolaemus</taxon>
    </lineage>
</organism>
<evidence type="ECO:0000313" key="2">
    <source>
        <dbReference type="EMBL" id="KAL3277866.1"/>
    </source>
</evidence>
<keyword evidence="3" id="KW-1185">Reference proteome</keyword>
<dbReference type="AlphaFoldDB" id="A0ABD2NGE5"/>
<proteinExistence type="predicted"/>
<keyword evidence="1" id="KW-0175">Coiled coil</keyword>